<feature type="compositionally biased region" description="Polar residues" evidence="2">
    <location>
        <begin position="843"/>
        <end position="855"/>
    </location>
</feature>
<dbReference type="STRING" id="3218.A0A2K1KXG4"/>
<evidence type="ECO:0000313" key="4">
    <source>
        <dbReference type="EnsemblPlants" id="Pp3c3_36380V3.1"/>
    </source>
</evidence>
<dbReference type="AlphaFoldDB" id="A0A2K1KXG4"/>
<feature type="coiled-coil region" evidence="1">
    <location>
        <begin position="299"/>
        <end position="347"/>
    </location>
</feature>
<feature type="compositionally biased region" description="Polar residues" evidence="2">
    <location>
        <begin position="456"/>
        <end position="473"/>
    </location>
</feature>
<dbReference type="EnsemblPlants" id="Pp3c3_36380V3.3">
    <property type="protein sequence ID" value="Pp3c3_36380V3.3"/>
    <property type="gene ID" value="Pp3c3_36380"/>
</dbReference>
<accession>A0A2K1KXG4</accession>
<dbReference type="Proteomes" id="UP000006727">
    <property type="component" value="Chromosome 3"/>
</dbReference>
<dbReference type="EnsemblPlants" id="Pp3c3_36380V3.4">
    <property type="protein sequence ID" value="Pp3c3_36380V3.4"/>
    <property type="gene ID" value="Pp3c3_36380"/>
</dbReference>
<dbReference type="EnsemblPlants" id="Pp3c3_36380V3.8">
    <property type="protein sequence ID" value="Pp3c3_36380V3.8"/>
    <property type="gene ID" value="Pp3c3_36380"/>
</dbReference>
<reference evidence="4" key="3">
    <citation type="submission" date="2020-12" db="UniProtKB">
        <authorList>
            <consortium name="EnsemblPlants"/>
        </authorList>
    </citation>
    <scope>IDENTIFICATION</scope>
</reference>
<feature type="compositionally biased region" description="Basic and acidic residues" evidence="2">
    <location>
        <begin position="596"/>
        <end position="605"/>
    </location>
</feature>
<name>A0A2K1KXG4_PHYPA</name>
<dbReference type="Gramene" id="Pp3c3_36380V3.4">
    <property type="protein sequence ID" value="Pp3c3_36380V3.4"/>
    <property type="gene ID" value="Pp3c3_36380"/>
</dbReference>
<dbReference type="Gramene" id="Pp3c3_36380V3.2">
    <property type="protein sequence ID" value="Pp3c3_36380V3.2"/>
    <property type="gene ID" value="Pp3c3_36380"/>
</dbReference>
<feature type="compositionally biased region" description="Polar residues" evidence="2">
    <location>
        <begin position="643"/>
        <end position="668"/>
    </location>
</feature>
<feature type="region of interest" description="Disordered" evidence="2">
    <location>
        <begin position="737"/>
        <end position="768"/>
    </location>
</feature>
<dbReference type="EnsemblPlants" id="Pp3c3_36380V3.1">
    <property type="protein sequence ID" value="Pp3c3_36380V3.1"/>
    <property type="gene ID" value="Pp3c3_36380"/>
</dbReference>
<dbReference type="Gramene" id="Pp3c3_36380V3.3">
    <property type="protein sequence ID" value="Pp3c3_36380V3.3"/>
    <property type="gene ID" value="Pp3c3_36380"/>
</dbReference>
<dbReference type="PANTHER" id="PTHR33701">
    <property type="entry name" value="TRANSMEMBRANE PROTEIN"/>
    <property type="match status" value="1"/>
</dbReference>
<evidence type="ECO:0000313" key="3">
    <source>
        <dbReference type="EMBL" id="PNR58461.1"/>
    </source>
</evidence>
<feature type="compositionally biased region" description="Polar residues" evidence="2">
    <location>
        <begin position="677"/>
        <end position="687"/>
    </location>
</feature>
<feature type="region of interest" description="Disordered" evidence="2">
    <location>
        <begin position="44"/>
        <end position="71"/>
    </location>
</feature>
<gene>
    <name evidence="4" type="primary">LOC112280041</name>
    <name evidence="3" type="ORF">PHYPA_005456</name>
</gene>
<evidence type="ECO:0000256" key="1">
    <source>
        <dbReference type="SAM" id="Coils"/>
    </source>
</evidence>
<protein>
    <submittedName>
        <fullName evidence="3 4">Uncharacterized protein</fullName>
    </submittedName>
</protein>
<dbReference type="Gramene" id="Pp3c3_36380V3.8">
    <property type="protein sequence ID" value="Pp3c3_36380V3.8"/>
    <property type="gene ID" value="Pp3c3_36380"/>
</dbReference>
<dbReference type="OrthoDB" id="1939754at2759"/>
<keyword evidence="1" id="KW-0175">Coiled coil</keyword>
<feature type="region of interest" description="Disordered" evidence="2">
    <location>
        <begin position="641"/>
        <end position="691"/>
    </location>
</feature>
<dbReference type="EnsemblPlants" id="Pp3c3_36380V3.9">
    <property type="protein sequence ID" value="Pp3c3_36380V3.9"/>
    <property type="gene ID" value="Pp3c3_36380"/>
</dbReference>
<keyword evidence="5" id="KW-1185">Reference proteome</keyword>
<feature type="region of interest" description="Disordered" evidence="2">
    <location>
        <begin position="827"/>
        <end position="855"/>
    </location>
</feature>
<feature type="compositionally biased region" description="Basic and acidic residues" evidence="2">
    <location>
        <begin position="241"/>
        <end position="251"/>
    </location>
</feature>
<feature type="coiled-coil region" evidence="1">
    <location>
        <begin position="103"/>
        <end position="130"/>
    </location>
</feature>
<dbReference type="Gramene" id="Pp3c3_36380V3.1">
    <property type="protein sequence ID" value="Pp3c3_36380V3.1"/>
    <property type="gene ID" value="Pp3c3_36380"/>
</dbReference>
<feature type="region of interest" description="Disordered" evidence="2">
    <location>
        <begin position="225"/>
        <end position="277"/>
    </location>
</feature>
<sequence>MRVLKKATREKVVFLPRFTMRNPVSNGLTCRQVVANDGVQSKSPICDKDMEEKRSPSTLYSMRGSRTSDELERDGGLVALKSSTRESIVAPLNPVTPLRWKSSKRLENERKKLQEEIKNNEAGKEEMKDSKFVNDIKKEQNKTKIVLTSEVNGIKISNKADTSITNHATSQEEAIRPLVSSNTSESVVPTQAAKTSFKGNSSRHMGGATWKAAGNQQETINHVKEKSTDMKPSPLKTNGCIDERPTNRKEVPPLNAEHANDQCNTDVSGLDRKPHTGDESPVITVDFLRARLLAERASSKAAKDRIELLTKKVLDLERKLDQEIQLKKKAEEAAQEALLEIQSLGERAPTESSKYTECDTNLLEKSMEPSHTCETAKNMLLPEKDELVTPYEENNSKNIDKESANWVEGEIQVIENCVDDAKPCGCVALKLSDIPSSTLEIGYVNDQVTSENITSMPKQENGELQTLQRSGSNDSKKVKEETRVAPGVISATDGTVGCADSGIRRQDRRLIVELRLRNMWDQMTQEMAALAEDKNQEEVVREELFTWMGQVPSVLQDVLPKLSGIKDKKLLNDANTGKEQLKDVNASPTTIGTSTTRKEDAGEDHSLDEAQFSKLQAKELKKVATLIERFEAQENIQREWDQNYIQQNSTSRRGSGEASMSKTNSSPGTPHPREYQQETQQEQSPRTLPQLHDPRYYRHITASPISPHHGTREHNLLAGGENGKVVSYYSQNASPSIYLDPPTVEEMEGRSGEEGTNSGGNHGTKNSMLHHTQFGMERPPNPSYITTTHLGSSSSVTSGGENNCDITNSQVDRSQFLEQSNHYHCPSASLEERHESPPGHSGRINTESVEPSRSRSLAGWVKQEEPHIFEMSTNKGNSSSQWDVSIMDRHQQLGKLATCSQVGNNNAYIRPEVPCNYPLRNDEREVYRGRMESVSRSMEGLEGSWRSLSDPEGYDILPYAHVADSADSGIIISRSGSQTPFQVHGGSARSIHYQAEYMMDKSLSVADYGQEFSGENFQRRPSSKSERTASKVNDLLKALQLAKLSIQNPGARRTSILNLYEPSLSRYTGGENHNVEANYVVDGGVGITNGSSAAPNVWSNMEDSRRYSVGEYREYGSTRCLRPENSGTFDQLISARRKEAEEDCFLADRSSPA</sequence>
<feature type="compositionally biased region" description="Basic and acidic residues" evidence="2">
    <location>
        <begin position="45"/>
        <end position="55"/>
    </location>
</feature>
<dbReference type="EnsemblPlants" id="Pp3c3_36380V3.2">
    <property type="protein sequence ID" value="Pp3c3_36380V3.2"/>
    <property type="gene ID" value="Pp3c3_36380"/>
</dbReference>
<feature type="region of interest" description="Disordered" evidence="2">
    <location>
        <begin position="579"/>
        <end position="605"/>
    </location>
</feature>
<organism evidence="3">
    <name type="scientific">Physcomitrium patens</name>
    <name type="common">Spreading-leaved earth moss</name>
    <name type="synonym">Physcomitrella patens</name>
    <dbReference type="NCBI Taxonomy" id="3218"/>
    <lineage>
        <taxon>Eukaryota</taxon>
        <taxon>Viridiplantae</taxon>
        <taxon>Streptophyta</taxon>
        <taxon>Embryophyta</taxon>
        <taxon>Bryophyta</taxon>
        <taxon>Bryophytina</taxon>
        <taxon>Bryopsida</taxon>
        <taxon>Funariidae</taxon>
        <taxon>Funariales</taxon>
        <taxon>Funariaceae</taxon>
        <taxon>Physcomitrium</taxon>
    </lineage>
</organism>
<evidence type="ECO:0000313" key="5">
    <source>
        <dbReference type="Proteomes" id="UP000006727"/>
    </source>
</evidence>
<dbReference type="RefSeq" id="XP_024370738.1">
    <property type="nucleotide sequence ID" value="XM_024514970.2"/>
</dbReference>
<evidence type="ECO:0000256" key="2">
    <source>
        <dbReference type="SAM" id="MobiDB-lite"/>
    </source>
</evidence>
<dbReference type="KEGG" id="ppp:112280041"/>
<dbReference type="EMBL" id="ABEU02000003">
    <property type="protein sequence ID" value="PNR58461.1"/>
    <property type="molecule type" value="Genomic_DNA"/>
</dbReference>
<feature type="compositionally biased region" description="Polar residues" evidence="2">
    <location>
        <begin position="586"/>
        <end position="595"/>
    </location>
</feature>
<dbReference type="Gramene" id="Pp3c3_36380V3.9">
    <property type="protein sequence ID" value="Pp3c3_36380V3.9"/>
    <property type="gene ID" value="Pp3c3_36380"/>
</dbReference>
<dbReference type="PANTHER" id="PTHR33701:SF2">
    <property type="entry name" value="TRANSMEMBRANE PROTEIN"/>
    <property type="match status" value="1"/>
</dbReference>
<feature type="region of interest" description="Disordered" evidence="2">
    <location>
        <begin position="165"/>
        <end position="187"/>
    </location>
</feature>
<proteinExistence type="predicted"/>
<dbReference type="GeneID" id="112280041"/>
<dbReference type="RefSeq" id="XP_024370739.1">
    <property type="nucleotide sequence ID" value="XM_024514971.2"/>
</dbReference>
<reference evidence="3 5" key="2">
    <citation type="journal article" date="2018" name="Plant J.">
        <title>The Physcomitrella patens chromosome-scale assembly reveals moss genome structure and evolution.</title>
        <authorList>
            <person name="Lang D."/>
            <person name="Ullrich K.K."/>
            <person name="Murat F."/>
            <person name="Fuchs J."/>
            <person name="Jenkins J."/>
            <person name="Haas F.B."/>
            <person name="Piednoel M."/>
            <person name="Gundlach H."/>
            <person name="Van Bel M."/>
            <person name="Meyberg R."/>
            <person name="Vives C."/>
            <person name="Morata J."/>
            <person name="Symeonidi A."/>
            <person name="Hiss M."/>
            <person name="Muchero W."/>
            <person name="Kamisugi Y."/>
            <person name="Saleh O."/>
            <person name="Blanc G."/>
            <person name="Decker E.L."/>
            <person name="van Gessel N."/>
            <person name="Grimwood J."/>
            <person name="Hayes R.D."/>
            <person name="Graham S.W."/>
            <person name="Gunter L.E."/>
            <person name="McDaniel S.F."/>
            <person name="Hoernstein S.N.W."/>
            <person name="Larsson A."/>
            <person name="Li F.W."/>
            <person name="Perroud P.F."/>
            <person name="Phillips J."/>
            <person name="Ranjan P."/>
            <person name="Rokshar D.S."/>
            <person name="Rothfels C.J."/>
            <person name="Schneider L."/>
            <person name="Shu S."/>
            <person name="Stevenson D.W."/>
            <person name="Thummler F."/>
            <person name="Tillich M."/>
            <person name="Villarreal Aguilar J.C."/>
            <person name="Widiez T."/>
            <person name="Wong G.K."/>
            <person name="Wymore A."/>
            <person name="Zhang Y."/>
            <person name="Zimmer A.D."/>
            <person name="Quatrano R.S."/>
            <person name="Mayer K.F.X."/>
            <person name="Goodstein D."/>
            <person name="Casacuberta J.M."/>
            <person name="Vandepoele K."/>
            <person name="Reski R."/>
            <person name="Cuming A.C."/>
            <person name="Tuskan G.A."/>
            <person name="Maumus F."/>
            <person name="Salse J."/>
            <person name="Schmutz J."/>
            <person name="Rensing S.A."/>
        </authorList>
    </citation>
    <scope>NUCLEOTIDE SEQUENCE [LARGE SCALE GENOMIC DNA]</scope>
    <source>
        <strain evidence="4 5">cv. Gransden 2004</strain>
    </source>
</reference>
<feature type="region of interest" description="Disordered" evidence="2">
    <location>
        <begin position="456"/>
        <end position="481"/>
    </location>
</feature>
<reference evidence="3 5" key="1">
    <citation type="journal article" date="2008" name="Science">
        <title>The Physcomitrella genome reveals evolutionary insights into the conquest of land by plants.</title>
        <authorList>
            <person name="Rensing S."/>
            <person name="Lang D."/>
            <person name="Zimmer A."/>
            <person name="Terry A."/>
            <person name="Salamov A."/>
            <person name="Shapiro H."/>
            <person name="Nishiyama T."/>
            <person name="Perroud P.-F."/>
            <person name="Lindquist E."/>
            <person name="Kamisugi Y."/>
            <person name="Tanahashi T."/>
            <person name="Sakakibara K."/>
            <person name="Fujita T."/>
            <person name="Oishi K."/>
            <person name="Shin-I T."/>
            <person name="Kuroki Y."/>
            <person name="Toyoda A."/>
            <person name="Suzuki Y."/>
            <person name="Hashimoto A."/>
            <person name="Yamaguchi K."/>
            <person name="Sugano A."/>
            <person name="Kohara Y."/>
            <person name="Fujiyama A."/>
            <person name="Anterola A."/>
            <person name="Aoki S."/>
            <person name="Ashton N."/>
            <person name="Barbazuk W.B."/>
            <person name="Barker E."/>
            <person name="Bennetzen J."/>
            <person name="Bezanilla M."/>
            <person name="Blankenship R."/>
            <person name="Cho S.H."/>
            <person name="Dutcher S."/>
            <person name="Estelle M."/>
            <person name="Fawcett J.A."/>
            <person name="Gundlach H."/>
            <person name="Hanada K."/>
            <person name="Heyl A."/>
            <person name="Hicks K.A."/>
            <person name="Hugh J."/>
            <person name="Lohr M."/>
            <person name="Mayer K."/>
            <person name="Melkozernov A."/>
            <person name="Murata T."/>
            <person name="Nelson D."/>
            <person name="Pils B."/>
            <person name="Prigge M."/>
            <person name="Reiss B."/>
            <person name="Renner T."/>
            <person name="Rombauts S."/>
            <person name="Rushton P."/>
            <person name="Sanderfoot A."/>
            <person name="Schween G."/>
            <person name="Shiu S.-H."/>
            <person name="Stueber K."/>
            <person name="Theodoulou F.L."/>
            <person name="Tu H."/>
            <person name="Van de Peer Y."/>
            <person name="Verrier P.J."/>
            <person name="Waters E."/>
            <person name="Wood A."/>
            <person name="Yang L."/>
            <person name="Cove D."/>
            <person name="Cuming A."/>
            <person name="Hasebe M."/>
            <person name="Lucas S."/>
            <person name="Mishler D.B."/>
            <person name="Reski R."/>
            <person name="Grigoriev I."/>
            <person name="Quatrano R.S."/>
            <person name="Boore J.L."/>
        </authorList>
    </citation>
    <scope>NUCLEOTIDE SEQUENCE [LARGE SCALE GENOMIC DNA]</scope>
    <source>
        <strain evidence="4 5">cv. Gransden 2004</strain>
    </source>
</reference>
<dbReference type="PaxDb" id="3218-PP1S96_51V6.1"/>